<dbReference type="InParanoid" id="A0A409VCK7"/>
<reference evidence="1 2" key="1">
    <citation type="journal article" date="2018" name="Evol. Lett.">
        <title>Horizontal gene cluster transfer increased hallucinogenic mushroom diversity.</title>
        <authorList>
            <person name="Reynolds H.T."/>
            <person name="Vijayakumar V."/>
            <person name="Gluck-Thaler E."/>
            <person name="Korotkin H.B."/>
            <person name="Matheny P.B."/>
            <person name="Slot J.C."/>
        </authorList>
    </citation>
    <scope>NUCLEOTIDE SEQUENCE [LARGE SCALE GENOMIC DNA]</scope>
    <source>
        <strain evidence="1 2">SRW20</strain>
    </source>
</reference>
<accession>A0A409VCK7</accession>
<proteinExistence type="predicted"/>
<dbReference type="Proteomes" id="UP000284706">
    <property type="component" value="Unassembled WGS sequence"/>
</dbReference>
<name>A0A409VCK7_9AGAR</name>
<gene>
    <name evidence="1" type="ORF">CVT26_002658</name>
</gene>
<dbReference type="AlphaFoldDB" id="A0A409VCK7"/>
<comment type="caution">
    <text evidence="1">The sequence shown here is derived from an EMBL/GenBank/DDBJ whole genome shotgun (WGS) entry which is preliminary data.</text>
</comment>
<evidence type="ECO:0000313" key="1">
    <source>
        <dbReference type="EMBL" id="PPQ64826.1"/>
    </source>
</evidence>
<evidence type="ECO:0000313" key="2">
    <source>
        <dbReference type="Proteomes" id="UP000284706"/>
    </source>
</evidence>
<organism evidence="1 2">
    <name type="scientific">Gymnopilus dilepis</name>
    <dbReference type="NCBI Taxonomy" id="231916"/>
    <lineage>
        <taxon>Eukaryota</taxon>
        <taxon>Fungi</taxon>
        <taxon>Dikarya</taxon>
        <taxon>Basidiomycota</taxon>
        <taxon>Agaricomycotina</taxon>
        <taxon>Agaricomycetes</taxon>
        <taxon>Agaricomycetidae</taxon>
        <taxon>Agaricales</taxon>
        <taxon>Agaricineae</taxon>
        <taxon>Hymenogastraceae</taxon>
        <taxon>Gymnopilus</taxon>
    </lineage>
</organism>
<protein>
    <submittedName>
        <fullName evidence="1">Uncharacterized protein</fullName>
    </submittedName>
</protein>
<keyword evidence="2" id="KW-1185">Reference proteome</keyword>
<dbReference type="EMBL" id="NHYE01005662">
    <property type="protein sequence ID" value="PPQ64826.1"/>
    <property type="molecule type" value="Genomic_DNA"/>
</dbReference>
<sequence length="202" mass="23318">MTSARVVVLPTIRKPMLFRIRRQQLSIMDTQRVGCIESPCDHREFVLLLHYTFFCWIFPNLDTRWKTKTTPPVHGGPQVSQNGQQRFVPWLRLRMAGTIGASRRTKCPEPHCLFEQELSSTTMYTKQMKMKSLLMTPVAFSSFASRIMSQMWRRGSARQGLVHGQAMQGIKMEKIDDAASTQIREDTHGLHSRQKGCHRSCH</sequence>